<comment type="caution">
    <text evidence="2">The sequence shown here is derived from an EMBL/GenBank/DDBJ whole genome shotgun (WGS) entry which is preliminary data.</text>
</comment>
<gene>
    <name evidence="2" type="ORF">H9821_04885</name>
</gene>
<evidence type="ECO:0000313" key="3">
    <source>
        <dbReference type="Proteomes" id="UP000824134"/>
    </source>
</evidence>
<protein>
    <submittedName>
        <fullName evidence="2">Uncharacterized protein</fullName>
    </submittedName>
</protein>
<evidence type="ECO:0000313" key="2">
    <source>
        <dbReference type="EMBL" id="HIY94985.1"/>
    </source>
</evidence>
<dbReference type="AlphaFoldDB" id="A0A9D1ZSD5"/>
<dbReference type="Proteomes" id="UP000824134">
    <property type="component" value="Unassembled WGS sequence"/>
</dbReference>
<proteinExistence type="predicted"/>
<dbReference type="EMBL" id="DXCN01000039">
    <property type="protein sequence ID" value="HIY94985.1"/>
    <property type="molecule type" value="Genomic_DNA"/>
</dbReference>
<name>A0A9D1ZSD5_9MICC</name>
<accession>A0A9D1ZSD5</accession>
<keyword evidence="1" id="KW-0175">Coiled coil</keyword>
<reference evidence="2" key="2">
    <citation type="submission" date="2021-04" db="EMBL/GenBank/DDBJ databases">
        <authorList>
            <person name="Gilroy R."/>
        </authorList>
    </citation>
    <scope>NUCLEOTIDE SEQUENCE</scope>
    <source>
        <strain evidence="2">ChiHjej12B11-9195</strain>
    </source>
</reference>
<organism evidence="2 3">
    <name type="scientific">Candidatus Rothia avicola</name>
    <dbReference type="NCBI Taxonomy" id="2840478"/>
    <lineage>
        <taxon>Bacteria</taxon>
        <taxon>Bacillati</taxon>
        <taxon>Actinomycetota</taxon>
        <taxon>Actinomycetes</taxon>
        <taxon>Micrococcales</taxon>
        <taxon>Micrococcaceae</taxon>
        <taxon>Rothia</taxon>
    </lineage>
</organism>
<feature type="coiled-coil region" evidence="1">
    <location>
        <begin position="24"/>
        <end position="74"/>
    </location>
</feature>
<reference evidence="2" key="1">
    <citation type="journal article" date="2021" name="PeerJ">
        <title>Extensive microbial diversity within the chicken gut microbiome revealed by metagenomics and culture.</title>
        <authorList>
            <person name="Gilroy R."/>
            <person name="Ravi A."/>
            <person name="Getino M."/>
            <person name="Pursley I."/>
            <person name="Horton D.L."/>
            <person name="Alikhan N.F."/>
            <person name="Baker D."/>
            <person name="Gharbi K."/>
            <person name="Hall N."/>
            <person name="Watson M."/>
            <person name="Adriaenssens E.M."/>
            <person name="Foster-Nyarko E."/>
            <person name="Jarju S."/>
            <person name="Secka A."/>
            <person name="Antonio M."/>
            <person name="Oren A."/>
            <person name="Chaudhuri R.R."/>
            <person name="La Ragione R."/>
            <person name="Hildebrand F."/>
            <person name="Pallen M.J."/>
        </authorList>
    </citation>
    <scope>NUCLEOTIDE SEQUENCE</scope>
    <source>
        <strain evidence="2">ChiHjej12B11-9195</strain>
    </source>
</reference>
<evidence type="ECO:0000256" key="1">
    <source>
        <dbReference type="SAM" id="Coils"/>
    </source>
</evidence>
<sequence length="313" mass="34537">MTAQPYTADQILAAFSKGLKGTRMKAMAQEIAGLANENADLKQQLARVGHQPTIDEIELANEEAARILAEARAQTFVEATRAWEEGHENWKRAHDQGEFIPSPISTVALEFVSVLAAVGEFHPFERRLDLASDYGSATLSIGKKEAAEPVAELLGRPEPGDSITRTLDVVLLPARYQKANEPAEKYVFGYADGHLVGGLTMSYSKSLLPFLEAMVALDISVVGRAEVTLSAAKSSGNLQVKSSIGMPDRYAVRDTMPKIYRLAKTLNSIYVKNQLMNPDDVEWLNKFGRLSVEMRQINNSTRDWVREQRIMGG</sequence>